<name>A0A6B8VUE8_9CORY</name>
<dbReference type="InterPro" id="IPR050472">
    <property type="entry name" value="Anth_synth/Amidotransfase"/>
</dbReference>
<evidence type="ECO:0000256" key="3">
    <source>
        <dbReference type="ARBA" id="ARBA00023239"/>
    </source>
</evidence>
<organism evidence="6 7">
    <name type="scientific">Corynebacterium kalinowskii</name>
    <dbReference type="NCBI Taxonomy" id="2675216"/>
    <lineage>
        <taxon>Bacteria</taxon>
        <taxon>Bacillati</taxon>
        <taxon>Actinomycetota</taxon>
        <taxon>Actinomycetes</taxon>
        <taxon>Mycobacteriales</taxon>
        <taxon>Corynebacteriaceae</taxon>
        <taxon>Corynebacterium</taxon>
    </lineage>
</organism>
<dbReference type="SUPFAM" id="SSF52317">
    <property type="entry name" value="Class I glutamine amidotransferase-like"/>
    <property type="match status" value="1"/>
</dbReference>
<dbReference type="EC" id="4.1.3.27" evidence="1"/>
<gene>
    <name evidence="6" type="primary">phnB</name>
    <name evidence="6" type="ORF">CKALI_12145</name>
</gene>
<dbReference type="InterPro" id="IPR006221">
    <property type="entry name" value="TrpG/PapA_dom"/>
</dbReference>
<sequence length="171" mass="18584">MIVLIDNRDSFTYNLVEAIGEVTVVRNTATPEQIRALGPTTIVLSPGPGRPNMEPIIQAFKGEVPIVGICLGFQAILEHFGGDVREVGPVHGFRDTLTSTHPLFDGQSVARYHSLGCTELPSGLELLAECEGIVMAARSVEHKMIGLQFHPESILTPNGQQLLDFCLECFT</sequence>
<proteinExistence type="predicted"/>
<dbReference type="PANTHER" id="PTHR43418:SF2">
    <property type="entry name" value="BIFUNCTIONAL PROTEIN TRPGD"/>
    <property type="match status" value="1"/>
</dbReference>
<dbReference type="GO" id="GO:0005829">
    <property type="term" value="C:cytosol"/>
    <property type="evidence" value="ECO:0007669"/>
    <property type="project" value="TreeGrafter"/>
</dbReference>
<accession>A0A6B8VUE8</accession>
<evidence type="ECO:0000256" key="2">
    <source>
        <dbReference type="ARBA" id="ARBA00022962"/>
    </source>
</evidence>
<dbReference type="GO" id="GO:0002047">
    <property type="term" value="P:phenazine biosynthetic process"/>
    <property type="evidence" value="ECO:0007669"/>
    <property type="project" value="TreeGrafter"/>
</dbReference>
<evidence type="ECO:0000256" key="1">
    <source>
        <dbReference type="ARBA" id="ARBA00012266"/>
    </source>
</evidence>
<keyword evidence="2" id="KW-0315">Glutamine amidotransferase</keyword>
<dbReference type="GO" id="GO:0004048">
    <property type="term" value="F:anthranilate phosphoribosyltransferase activity"/>
    <property type="evidence" value="ECO:0007669"/>
    <property type="project" value="TreeGrafter"/>
</dbReference>
<dbReference type="PRINTS" id="PR00096">
    <property type="entry name" value="GATASE"/>
</dbReference>
<dbReference type="KEGG" id="ckw:CKALI_12145"/>
<protein>
    <recommendedName>
        <fullName evidence="1">anthranilate synthase</fullName>
        <ecNumber evidence="1">4.1.3.27</ecNumber>
    </recommendedName>
</protein>
<evidence type="ECO:0000313" key="7">
    <source>
        <dbReference type="Proteomes" id="UP000427071"/>
    </source>
</evidence>
<dbReference type="PRINTS" id="PR00097">
    <property type="entry name" value="ANTSNTHASEII"/>
</dbReference>
<dbReference type="PANTHER" id="PTHR43418">
    <property type="entry name" value="MULTIFUNCTIONAL TRYPTOPHAN BIOSYNTHESIS PROTEIN-RELATED"/>
    <property type="match status" value="1"/>
</dbReference>
<dbReference type="GO" id="GO:0000162">
    <property type="term" value="P:L-tryptophan biosynthetic process"/>
    <property type="evidence" value="ECO:0007669"/>
    <property type="project" value="TreeGrafter"/>
</dbReference>
<reference evidence="7" key="1">
    <citation type="submission" date="2019-11" db="EMBL/GenBank/DDBJ databases">
        <title>Complete genome sequence of Corynebacterium kalinowskii 1959, a novel Corynebacterium species isolated from soil of a small paddock in Vilsendorf, Germany.</title>
        <authorList>
            <person name="Schaffert L."/>
            <person name="Ruwe M."/>
            <person name="Milse J."/>
            <person name="Hanuschka K."/>
            <person name="Ortseifen V."/>
            <person name="Droste J."/>
            <person name="Brandt D."/>
            <person name="Schlueter L."/>
            <person name="Kutter Y."/>
            <person name="Vinke S."/>
            <person name="Viehoefer P."/>
            <person name="Jacob L."/>
            <person name="Luebke N.-C."/>
            <person name="Schulte-Berndt E."/>
            <person name="Hain C."/>
            <person name="Linder M."/>
            <person name="Schmidt P."/>
            <person name="Wollenschlaeger L."/>
            <person name="Luttermann T."/>
            <person name="Thieme E."/>
            <person name="Hassa J."/>
            <person name="Haak M."/>
            <person name="Wittchen M."/>
            <person name="Mentz A."/>
            <person name="Persicke M."/>
            <person name="Busche T."/>
            <person name="Ruckert C."/>
        </authorList>
    </citation>
    <scope>NUCLEOTIDE SEQUENCE [LARGE SCALE GENOMIC DNA]</scope>
    <source>
        <strain evidence="7">1959</strain>
    </source>
</reference>
<evidence type="ECO:0000259" key="5">
    <source>
        <dbReference type="Pfam" id="PF00117"/>
    </source>
</evidence>
<feature type="domain" description="Glutamine amidotransferase" evidence="5">
    <location>
        <begin position="3"/>
        <end position="165"/>
    </location>
</feature>
<keyword evidence="7" id="KW-1185">Reference proteome</keyword>
<dbReference type="CDD" id="cd01743">
    <property type="entry name" value="GATase1_Anthranilate_Synthase"/>
    <property type="match status" value="1"/>
</dbReference>
<dbReference type="AlphaFoldDB" id="A0A6B8VUE8"/>
<dbReference type="Gene3D" id="3.40.50.880">
    <property type="match status" value="1"/>
</dbReference>
<dbReference type="EMBL" id="CP046452">
    <property type="protein sequence ID" value="QGU03267.1"/>
    <property type="molecule type" value="Genomic_DNA"/>
</dbReference>
<dbReference type="RefSeq" id="WP_156193574.1">
    <property type="nucleotide sequence ID" value="NZ_CP046452.1"/>
</dbReference>
<dbReference type="InterPro" id="IPR017926">
    <property type="entry name" value="GATASE"/>
</dbReference>
<evidence type="ECO:0000256" key="4">
    <source>
        <dbReference type="ARBA" id="ARBA00047683"/>
    </source>
</evidence>
<keyword evidence="3 6" id="KW-0456">Lyase</keyword>
<dbReference type="PROSITE" id="PS51273">
    <property type="entry name" value="GATASE_TYPE_1"/>
    <property type="match status" value="1"/>
</dbReference>
<evidence type="ECO:0000313" key="6">
    <source>
        <dbReference type="EMBL" id="QGU03267.1"/>
    </source>
</evidence>
<dbReference type="Pfam" id="PF00117">
    <property type="entry name" value="GATase"/>
    <property type="match status" value="1"/>
</dbReference>
<dbReference type="InterPro" id="IPR029062">
    <property type="entry name" value="Class_I_gatase-like"/>
</dbReference>
<dbReference type="GO" id="GO:0004049">
    <property type="term" value="F:anthranilate synthase activity"/>
    <property type="evidence" value="ECO:0007669"/>
    <property type="project" value="UniProtKB-EC"/>
</dbReference>
<dbReference type="Proteomes" id="UP000427071">
    <property type="component" value="Chromosome"/>
</dbReference>
<comment type="catalytic activity">
    <reaction evidence="4">
        <text>chorismate + L-glutamine = anthranilate + pyruvate + L-glutamate + H(+)</text>
        <dbReference type="Rhea" id="RHEA:21732"/>
        <dbReference type="ChEBI" id="CHEBI:15361"/>
        <dbReference type="ChEBI" id="CHEBI:15378"/>
        <dbReference type="ChEBI" id="CHEBI:16567"/>
        <dbReference type="ChEBI" id="CHEBI:29748"/>
        <dbReference type="ChEBI" id="CHEBI:29985"/>
        <dbReference type="ChEBI" id="CHEBI:58359"/>
        <dbReference type="EC" id="4.1.3.27"/>
    </reaction>
</comment>